<name>A0AAU7VGU7_9CAUD</name>
<proteinExistence type="predicted"/>
<protein>
    <submittedName>
        <fullName evidence="1">Uncharacterized protein</fullName>
    </submittedName>
</protein>
<dbReference type="EMBL" id="PP882867">
    <property type="protein sequence ID" value="XBW75431.1"/>
    <property type="molecule type" value="Genomic_DNA"/>
</dbReference>
<evidence type="ECO:0000313" key="1">
    <source>
        <dbReference type="EMBL" id="XBW75431.1"/>
    </source>
</evidence>
<organism evidence="1">
    <name type="scientific">Dinoroseobacter phage vB_DshS_R26L</name>
    <dbReference type="NCBI Taxonomy" id="3161158"/>
    <lineage>
        <taxon>Viruses</taxon>
        <taxon>Duplodnaviria</taxon>
        <taxon>Heunggongvirae</taxon>
        <taxon>Uroviricota</taxon>
        <taxon>Caudoviricetes</taxon>
        <taxon>Nanhaivirus</taxon>
    </lineage>
</organism>
<sequence length="58" mass="6537">MEYRERLAATRAADARHDEAMTRVAARGGLTLQQMRSLSGKQKDEFIFANRDGGPNDR</sequence>
<gene>
    <name evidence="1" type="ORF">vBDshSR26L_116</name>
</gene>
<accession>A0AAU7VGU7</accession>
<reference evidence="1" key="1">
    <citation type="submission" date="2024-06" db="EMBL/GenBank/DDBJ databases">
        <authorList>
            <person name="Lu L."/>
            <person name="Wei N."/>
            <person name="Zhang R."/>
        </authorList>
    </citation>
    <scope>NUCLEOTIDE SEQUENCE</scope>
</reference>